<name>W3XG88_PESFW</name>
<dbReference type="eggNOG" id="ENOG502RJXN">
    <property type="taxonomic scope" value="Eukaryota"/>
</dbReference>
<sequence>MADAKPLAVSELSQITPRSDAMAFPDQTPEAASSPVIVGNHSDALELMDQSLHINSGTGSLALMDVRNHIDHASFDSIGFQFLAENLSSGSRLGTGAQTYPTTSMNQCLKELSDLNVELHAQSAAVLSKSDDTSLTPYICLDPEHINVTALTPVEASLNAIEKFYSILVILEKLSPSQPSPYNAESDATIFPTLLVDAERCAPIQELETPLILAIISCYVQLVNIFHDFFGRVDRHIKRIRENQTLGKLFQLGTFSALDGRLQGLVFTSMVSHYFDRTERLLGILPEDRPQRVPIRQALLYQPCHLELLQRELAKGGIAGSCDSTQLREAVENIRCTLVADPSW</sequence>
<reference evidence="2" key="1">
    <citation type="journal article" date="2015" name="BMC Genomics">
        <title>Genomic and transcriptomic analysis of the endophytic fungus Pestalotiopsis fici reveals its lifestyle and high potential for synthesis of natural products.</title>
        <authorList>
            <person name="Wang X."/>
            <person name="Zhang X."/>
            <person name="Liu L."/>
            <person name="Xiang M."/>
            <person name="Wang W."/>
            <person name="Sun X."/>
            <person name="Che Y."/>
            <person name="Guo L."/>
            <person name="Liu G."/>
            <person name="Guo L."/>
            <person name="Wang C."/>
            <person name="Yin W.B."/>
            <person name="Stadler M."/>
            <person name="Zhang X."/>
            <person name="Liu X."/>
        </authorList>
    </citation>
    <scope>NUCLEOTIDE SEQUENCE [LARGE SCALE GENOMIC DNA]</scope>
    <source>
        <strain evidence="2">W106-1 / CGMCC3.15140</strain>
    </source>
</reference>
<dbReference type="OrthoDB" id="4222821at2759"/>
<proteinExistence type="predicted"/>
<dbReference type="EMBL" id="KI912110">
    <property type="protein sequence ID" value="ETS85024.1"/>
    <property type="molecule type" value="Genomic_DNA"/>
</dbReference>
<protein>
    <submittedName>
        <fullName evidence="1">Uncharacterized protein</fullName>
    </submittedName>
</protein>
<keyword evidence="2" id="KW-1185">Reference proteome</keyword>
<dbReference type="InParanoid" id="W3XG88"/>
<accession>W3XG88</accession>
<evidence type="ECO:0000313" key="2">
    <source>
        <dbReference type="Proteomes" id="UP000030651"/>
    </source>
</evidence>
<dbReference type="RefSeq" id="XP_007829821.1">
    <property type="nucleotide sequence ID" value="XM_007831630.1"/>
</dbReference>
<gene>
    <name evidence="1" type="ORF">PFICI_03049</name>
</gene>
<dbReference type="HOGENOM" id="CLU_806769_0_0_1"/>
<dbReference type="GeneID" id="19268062"/>
<organism evidence="1 2">
    <name type="scientific">Pestalotiopsis fici (strain W106-1 / CGMCC3.15140)</name>
    <dbReference type="NCBI Taxonomy" id="1229662"/>
    <lineage>
        <taxon>Eukaryota</taxon>
        <taxon>Fungi</taxon>
        <taxon>Dikarya</taxon>
        <taxon>Ascomycota</taxon>
        <taxon>Pezizomycotina</taxon>
        <taxon>Sordariomycetes</taxon>
        <taxon>Xylariomycetidae</taxon>
        <taxon>Amphisphaeriales</taxon>
        <taxon>Sporocadaceae</taxon>
        <taxon>Pestalotiopsis</taxon>
    </lineage>
</organism>
<dbReference type="AlphaFoldDB" id="W3XG88"/>
<evidence type="ECO:0000313" key="1">
    <source>
        <dbReference type="EMBL" id="ETS85024.1"/>
    </source>
</evidence>
<dbReference type="STRING" id="1229662.W3XG88"/>
<dbReference type="KEGG" id="pfy:PFICI_03049"/>
<dbReference type="Proteomes" id="UP000030651">
    <property type="component" value="Unassembled WGS sequence"/>
</dbReference>